<dbReference type="Proteomes" id="UP000256748">
    <property type="component" value="Unassembled WGS sequence"/>
</dbReference>
<dbReference type="AlphaFoldDB" id="A0A3E1B672"/>
<accession>A0A3E1B672</accession>
<reference evidence="1 2" key="1">
    <citation type="submission" date="2017-03" db="EMBL/GenBank/DDBJ databases">
        <title>Genome analysis of Rhizobial strains effectives or ineffectives for nitrogen fixation isolated from bean seeds.</title>
        <authorList>
            <person name="Peralta H."/>
            <person name="Aguilar-Vera A."/>
            <person name="Mora Y."/>
            <person name="Vargas-Lagunas C."/>
            <person name="Girard L."/>
            <person name="Mora J."/>
        </authorList>
    </citation>
    <scope>NUCLEOTIDE SEQUENCE [LARGE SCALE GENOMIC DNA]</scope>
    <source>
        <strain evidence="1 2">CCGM5</strain>
    </source>
</reference>
<proteinExistence type="predicted"/>
<evidence type="ECO:0000313" key="2">
    <source>
        <dbReference type="Proteomes" id="UP000256748"/>
    </source>
</evidence>
<name>A0A3E1B672_RHILT</name>
<dbReference type="EMBL" id="NAOO01000034">
    <property type="protein sequence ID" value="RFB86192.1"/>
    <property type="molecule type" value="Genomic_DNA"/>
</dbReference>
<gene>
    <name evidence="1" type="ORF">B5K10_25510</name>
</gene>
<evidence type="ECO:0000313" key="1">
    <source>
        <dbReference type="EMBL" id="RFB86192.1"/>
    </source>
</evidence>
<dbReference type="RefSeq" id="WP_116275408.1">
    <property type="nucleotide sequence ID" value="NZ_KZ859527.1"/>
</dbReference>
<protein>
    <submittedName>
        <fullName evidence="1">Uncharacterized protein</fullName>
    </submittedName>
</protein>
<comment type="caution">
    <text evidence="1">The sequence shown here is derived from an EMBL/GenBank/DDBJ whole genome shotgun (WGS) entry which is preliminary data.</text>
</comment>
<sequence length="79" mass="9009">MPTSQRDKDFHMLSEAVQAWYRFYEVDPDERASQTLCTAALEFYQEGYKTAEEVSTLLIGTYVGLWSTRVDSPSSAPVH</sequence>
<organism evidence="1 2">
    <name type="scientific">Rhizobium leguminosarum bv. trifolii</name>
    <dbReference type="NCBI Taxonomy" id="386"/>
    <lineage>
        <taxon>Bacteria</taxon>
        <taxon>Pseudomonadati</taxon>
        <taxon>Pseudomonadota</taxon>
        <taxon>Alphaproteobacteria</taxon>
        <taxon>Hyphomicrobiales</taxon>
        <taxon>Rhizobiaceae</taxon>
        <taxon>Rhizobium/Agrobacterium group</taxon>
        <taxon>Rhizobium</taxon>
    </lineage>
</organism>